<evidence type="ECO:0000256" key="1">
    <source>
        <dbReference type="SAM" id="Phobius"/>
    </source>
</evidence>
<comment type="caution">
    <text evidence="2">The sequence shown here is derived from an EMBL/GenBank/DDBJ whole genome shotgun (WGS) entry which is preliminary data.</text>
</comment>
<keyword evidence="2" id="KW-0813">Transport</keyword>
<keyword evidence="2" id="KW-0762">Sugar transport</keyword>
<feature type="transmembrane region" description="Helical" evidence="1">
    <location>
        <begin position="20"/>
        <end position="40"/>
    </location>
</feature>
<gene>
    <name evidence="2" type="ORF">BpHYR1_035889</name>
</gene>
<proteinExistence type="predicted"/>
<keyword evidence="1" id="KW-0812">Transmembrane</keyword>
<keyword evidence="1" id="KW-1133">Transmembrane helix</keyword>
<evidence type="ECO:0000313" key="2">
    <source>
        <dbReference type="EMBL" id="RNA07858.1"/>
    </source>
</evidence>
<dbReference type="EMBL" id="REGN01006922">
    <property type="protein sequence ID" value="RNA07858.1"/>
    <property type="molecule type" value="Genomic_DNA"/>
</dbReference>
<protein>
    <submittedName>
        <fullName evidence="2">UDP-sugar transporter UST74c</fullName>
    </submittedName>
</protein>
<evidence type="ECO:0000313" key="3">
    <source>
        <dbReference type="Proteomes" id="UP000276133"/>
    </source>
</evidence>
<organism evidence="2 3">
    <name type="scientific">Brachionus plicatilis</name>
    <name type="common">Marine rotifer</name>
    <name type="synonym">Brachionus muelleri</name>
    <dbReference type="NCBI Taxonomy" id="10195"/>
    <lineage>
        <taxon>Eukaryota</taxon>
        <taxon>Metazoa</taxon>
        <taxon>Spiralia</taxon>
        <taxon>Gnathifera</taxon>
        <taxon>Rotifera</taxon>
        <taxon>Eurotatoria</taxon>
        <taxon>Monogononta</taxon>
        <taxon>Pseudotrocha</taxon>
        <taxon>Ploima</taxon>
        <taxon>Brachionidae</taxon>
        <taxon>Brachionus</taxon>
    </lineage>
</organism>
<dbReference type="Proteomes" id="UP000276133">
    <property type="component" value="Unassembled WGS sequence"/>
</dbReference>
<keyword evidence="3" id="KW-1185">Reference proteome</keyword>
<accession>A0A3M7QA51</accession>
<reference evidence="2 3" key="1">
    <citation type="journal article" date="2018" name="Sci. Rep.">
        <title>Genomic signatures of local adaptation to the degree of environmental predictability in rotifers.</title>
        <authorList>
            <person name="Franch-Gras L."/>
            <person name="Hahn C."/>
            <person name="Garcia-Roger E.M."/>
            <person name="Carmona M.J."/>
            <person name="Serra M."/>
            <person name="Gomez A."/>
        </authorList>
    </citation>
    <scope>NUCLEOTIDE SEQUENCE [LARGE SCALE GENOMIC DNA]</scope>
    <source>
        <strain evidence="2">HYR1</strain>
    </source>
</reference>
<sequence length="84" mass="9780">NILVTYFGMFIGGDYRFSNFNFVGLTISSIASIVYSYYTFMTRKSNQKLKETSDSNELKISSVKKEFGFQILNEFNLKQFQIKC</sequence>
<dbReference type="AlphaFoldDB" id="A0A3M7QA51"/>
<keyword evidence="1" id="KW-0472">Membrane</keyword>
<name>A0A3M7QA51_BRAPC</name>
<feature type="non-terminal residue" evidence="2">
    <location>
        <position position="1"/>
    </location>
</feature>